<dbReference type="AlphaFoldDB" id="A0AAV8WTP7"/>
<name>A0AAV8WTP7_9CUCU</name>
<evidence type="ECO:0000313" key="1">
    <source>
        <dbReference type="EMBL" id="KAJ8929954.1"/>
    </source>
</evidence>
<protein>
    <submittedName>
        <fullName evidence="1">Uncharacterized protein</fullName>
    </submittedName>
</protein>
<keyword evidence="2" id="KW-1185">Reference proteome</keyword>
<proteinExistence type="predicted"/>
<sequence>MSSKRHRQFMEFQDFTNSEHHKILRHCDIRWLSPHASCLCKPNSRAVGTSKIIFSRTAFGR</sequence>
<comment type="caution">
    <text evidence="1">The sequence shown here is derived from an EMBL/GenBank/DDBJ whole genome shotgun (WGS) entry which is preliminary data.</text>
</comment>
<gene>
    <name evidence="1" type="ORF">NQ314_017319</name>
</gene>
<dbReference type="EMBL" id="JANEYF010004833">
    <property type="protein sequence ID" value="KAJ8929954.1"/>
    <property type="molecule type" value="Genomic_DNA"/>
</dbReference>
<accession>A0AAV8WTP7</accession>
<dbReference type="Proteomes" id="UP001162156">
    <property type="component" value="Unassembled WGS sequence"/>
</dbReference>
<evidence type="ECO:0000313" key="2">
    <source>
        <dbReference type="Proteomes" id="UP001162156"/>
    </source>
</evidence>
<reference evidence="1" key="1">
    <citation type="journal article" date="2023" name="Insect Mol. Biol.">
        <title>Genome sequencing provides insights into the evolution of gene families encoding plant cell wall-degrading enzymes in longhorned beetles.</title>
        <authorList>
            <person name="Shin N.R."/>
            <person name="Okamura Y."/>
            <person name="Kirsch R."/>
            <person name="Pauchet Y."/>
        </authorList>
    </citation>
    <scope>NUCLEOTIDE SEQUENCE</scope>
    <source>
        <strain evidence="1">RBIC_L_NR</strain>
    </source>
</reference>
<organism evidence="1 2">
    <name type="scientific">Rhamnusium bicolor</name>
    <dbReference type="NCBI Taxonomy" id="1586634"/>
    <lineage>
        <taxon>Eukaryota</taxon>
        <taxon>Metazoa</taxon>
        <taxon>Ecdysozoa</taxon>
        <taxon>Arthropoda</taxon>
        <taxon>Hexapoda</taxon>
        <taxon>Insecta</taxon>
        <taxon>Pterygota</taxon>
        <taxon>Neoptera</taxon>
        <taxon>Endopterygota</taxon>
        <taxon>Coleoptera</taxon>
        <taxon>Polyphaga</taxon>
        <taxon>Cucujiformia</taxon>
        <taxon>Chrysomeloidea</taxon>
        <taxon>Cerambycidae</taxon>
        <taxon>Lepturinae</taxon>
        <taxon>Rhagiini</taxon>
        <taxon>Rhamnusium</taxon>
    </lineage>
</organism>